<accession>A0A1C5K0M8</accession>
<protein>
    <submittedName>
        <fullName evidence="2">Uncharacterized protein</fullName>
    </submittedName>
</protein>
<dbReference type="RefSeq" id="WP_091070332.1">
    <property type="nucleotide sequence ID" value="NZ_FMDM01000016.1"/>
</dbReference>
<feature type="compositionally biased region" description="Low complexity" evidence="1">
    <location>
        <begin position="67"/>
        <end position="78"/>
    </location>
</feature>
<name>A0A1C5K0M8_9ACTN</name>
<evidence type="ECO:0000313" key="2">
    <source>
        <dbReference type="EMBL" id="SCG76370.1"/>
    </source>
</evidence>
<evidence type="ECO:0000313" key="3">
    <source>
        <dbReference type="Proteomes" id="UP000199360"/>
    </source>
</evidence>
<feature type="region of interest" description="Disordered" evidence="1">
    <location>
        <begin position="1"/>
        <end position="102"/>
    </location>
</feature>
<feature type="compositionally biased region" description="Low complexity" evidence="1">
    <location>
        <begin position="20"/>
        <end position="52"/>
    </location>
</feature>
<dbReference type="AlphaFoldDB" id="A0A1C5K0M8"/>
<dbReference type="OrthoDB" id="2895671at2"/>
<proteinExistence type="predicted"/>
<dbReference type="EMBL" id="FMDM01000016">
    <property type="protein sequence ID" value="SCG76370.1"/>
    <property type="molecule type" value="Genomic_DNA"/>
</dbReference>
<keyword evidence="3" id="KW-1185">Reference proteome</keyword>
<sequence length="168" mass="15803">MGEQAVTGAGGAPAPERTPDATGDDAAAAGTDPTPTGPTAGGPAPTGPASAGMTADGRPAAPADVSGAGMAADAAPGAPAGGAPSGAAARTADITAGPGGVMTDEVGVVTGELTLRTEHADGKVTLRVQYKDADEWYAVTGGSAPLADPAALDAVHTIAVGLLNRPEG</sequence>
<evidence type="ECO:0000256" key="1">
    <source>
        <dbReference type="SAM" id="MobiDB-lite"/>
    </source>
</evidence>
<reference evidence="3" key="1">
    <citation type="submission" date="2016-06" db="EMBL/GenBank/DDBJ databases">
        <authorList>
            <person name="Varghese N."/>
            <person name="Submissions Spin"/>
        </authorList>
    </citation>
    <scope>NUCLEOTIDE SEQUENCE [LARGE SCALE GENOMIC DNA]</scope>
    <source>
        <strain evidence="3">DSM 45647</strain>
    </source>
</reference>
<dbReference type="Proteomes" id="UP000199360">
    <property type="component" value="Unassembled WGS sequence"/>
</dbReference>
<organism evidence="2 3">
    <name type="scientific">Micromonospora humi</name>
    <dbReference type="NCBI Taxonomy" id="745366"/>
    <lineage>
        <taxon>Bacteria</taxon>
        <taxon>Bacillati</taxon>
        <taxon>Actinomycetota</taxon>
        <taxon>Actinomycetes</taxon>
        <taxon>Micromonosporales</taxon>
        <taxon>Micromonosporaceae</taxon>
        <taxon>Micromonospora</taxon>
    </lineage>
</organism>
<dbReference type="STRING" id="745366.GA0070213_116107"/>
<gene>
    <name evidence="2" type="ORF">GA0070213_116107</name>
</gene>